<gene>
    <name evidence="2" type="ORF">L9F63_010565</name>
</gene>
<reference evidence="2" key="1">
    <citation type="journal article" date="2023" name="IScience">
        <title>Live-bearing cockroach genome reveals convergent evolutionary mechanisms linked to viviparity in insects and beyond.</title>
        <authorList>
            <person name="Fouks B."/>
            <person name="Harrison M.C."/>
            <person name="Mikhailova A.A."/>
            <person name="Marchal E."/>
            <person name="English S."/>
            <person name="Carruthers M."/>
            <person name="Jennings E.C."/>
            <person name="Chiamaka E.L."/>
            <person name="Frigard R.A."/>
            <person name="Pippel M."/>
            <person name="Attardo G.M."/>
            <person name="Benoit J.B."/>
            <person name="Bornberg-Bauer E."/>
            <person name="Tobe S.S."/>
        </authorList>
    </citation>
    <scope>NUCLEOTIDE SEQUENCE</scope>
    <source>
        <strain evidence="2">Stay&amp;Tobe</strain>
    </source>
</reference>
<evidence type="ECO:0000256" key="1">
    <source>
        <dbReference type="SAM" id="MobiDB-lite"/>
    </source>
</evidence>
<feature type="non-terminal residue" evidence="2">
    <location>
        <position position="249"/>
    </location>
</feature>
<comment type="caution">
    <text evidence="2">The sequence shown here is derived from an EMBL/GenBank/DDBJ whole genome shotgun (WGS) entry which is preliminary data.</text>
</comment>
<dbReference type="EMBL" id="JASPKZ010000842">
    <property type="protein sequence ID" value="KAJ9598971.1"/>
    <property type="molecule type" value="Genomic_DNA"/>
</dbReference>
<reference evidence="2" key="2">
    <citation type="submission" date="2023-05" db="EMBL/GenBank/DDBJ databases">
        <authorList>
            <person name="Fouks B."/>
        </authorList>
    </citation>
    <scope>NUCLEOTIDE SEQUENCE</scope>
    <source>
        <strain evidence="2">Stay&amp;Tobe</strain>
        <tissue evidence="2">Testes</tissue>
    </source>
</reference>
<evidence type="ECO:0000313" key="3">
    <source>
        <dbReference type="Proteomes" id="UP001233999"/>
    </source>
</evidence>
<sequence>LRLRREEPLYVEEPHWVLLGRRDEQGDLEREYESTGVMNQEDPFWVARGRRKNDNPLQFKTEPDEDDTFLPSRGRRASKLKLREMISAEEPFWAARGRRTESSEEPFWAARGKKSSSRILEDFRGRRGLLTSGEEPFWAARGKKSGNLRRALLKSLSAEEPFWAARGRRGKLESLSAEEPFWAARGKKDSPPTNQDTLSQMRAREAGQNNDPWWPVRGKRVTEETEFNPEDEIFWHILDSKIQNNSRAS</sequence>
<dbReference type="Proteomes" id="UP001233999">
    <property type="component" value="Unassembled WGS sequence"/>
</dbReference>
<organism evidence="2 3">
    <name type="scientific">Diploptera punctata</name>
    <name type="common">Pacific beetle cockroach</name>
    <dbReference type="NCBI Taxonomy" id="6984"/>
    <lineage>
        <taxon>Eukaryota</taxon>
        <taxon>Metazoa</taxon>
        <taxon>Ecdysozoa</taxon>
        <taxon>Arthropoda</taxon>
        <taxon>Hexapoda</taxon>
        <taxon>Insecta</taxon>
        <taxon>Pterygota</taxon>
        <taxon>Neoptera</taxon>
        <taxon>Polyneoptera</taxon>
        <taxon>Dictyoptera</taxon>
        <taxon>Blattodea</taxon>
        <taxon>Blaberoidea</taxon>
        <taxon>Blaberidae</taxon>
        <taxon>Diplopterinae</taxon>
        <taxon>Diploptera</taxon>
    </lineage>
</organism>
<feature type="region of interest" description="Disordered" evidence="1">
    <location>
        <begin position="182"/>
        <end position="217"/>
    </location>
</feature>
<name>A0AAD8AH44_DIPPU</name>
<evidence type="ECO:0000313" key="2">
    <source>
        <dbReference type="EMBL" id="KAJ9598971.1"/>
    </source>
</evidence>
<keyword evidence="3" id="KW-1185">Reference proteome</keyword>
<feature type="region of interest" description="Disordered" evidence="1">
    <location>
        <begin position="50"/>
        <end position="72"/>
    </location>
</feature>
<proteinExistence type="predicted"/>
<protein>
    <submittedName>
        <fullName evidence="2">Uncharacterized protein</fullName>
    </submittedName>
</protein>
<accession>A0AAD8AH44</accession>
<dbReference type="AlphaFoldDB" id="A0AAD8AH44"/>
<feature type="compositionally biased region" description="Polar residues" evidence="1">
    <location>
        <begin position="191"/>
        <end position="200"/>
    </location>
</feature>